<organism evidence="3 4">
    <name type="scientific">Serratia phage MyoSmar</name>
    <dbReference type="NCBI Taxonomy" id="2596673"/>
    <lineage>
        <taxon>Viruses</taxon>
        <taxon>Duplodnaviria</taxon>
        <taxon>Heunggongvirae</taxon>
        <taxon>Uroviricota</taxon>
        <taxon>Caudoviricetes</taxon>
        <taxon>Lindbergviridae</taxon>
        <taxon>Myosmarvirus</taxon>
        <taxon>Myosmarvirus myosmar</taxon>
    </lineage>
</organism>
<feature type="coiled-coil region" evidence="1">
    <location>
        <begin position="16"/>
        <end position="43"/>
    </location>
</feature>
<gene>
    <name evidence="3" type="ORF">CPT_MyoSmar_061</name>
</gene>
<dbReference type="Pfam" id="PF01464">
    <property type="entry name" value="SLT"/>
    <property type="match status" value="1"/>
</dbReference>
<dbReference type="CDD" id="cd00254">
    <property type="entry name" value="LT-like"/>
    <property type="match status" value="1"/>
</dbReference>
<dbReference type="InterPro" id="IPR008258">
    <property type="entry name" value="Transglycosylase_SLT_dom_1"/>
</dbReference>
<sequence length="729" mass="79031">MSDSAEQFTIQYQLELKDSIDRLEKLHDKIRNVNKEANKSTKTMRGAGEGIKNAFKSLSPLAPELAAATSGAIALTGGLMGVASALAIVAVGVKAIINLRKEYDIQRQLSFDSGLSVRQIEQFQRQAVAGSRLNSEQARGIVSKTSSLAYSAYTNPDPMSRETLMLRQMGAMPFTASGRLKDTMTILDEISKKFQTMTKQQAYGLGQSAGFTHDEVDALRNRNEALKKSTQMTKEDQALQDRAAKSMDDLNEHYNKMVDRLRIASNIIGANFVPMLTKFIDWVVDVSEKVPAVFTDVFDELRAQFQASLNTFWDIGSGSQERYTKELEKQRAAIKEDNEKRARNTDTAAAQTRELQAKFARDVNLFASSVSAFAGVIDERQAMAAWAGEVGRAGGIGAQVGTAALGTGASQGTPVRGTSVAPAQYSAMINEAAAKYGVPADILAKQIQVESGYNPNAVSEAGAVGLGQIMPSNFKSLGITNPYDPRQSINGMAQLMKEYLNYTGGDIREALTMYHGGYKKSGWGKRTLAYADKVLNANVNFGGANSERPVGAPALPVASLGDADYSRTSAQPGHYAPVAGESRAKTQEFQVRDAIAKALGVPIAQLNAGGIAQGDIHFTRAKLESNLMREIQQNQLAVNAPGILPRQQAEAQQRLRASLMQFDAMKKYGRQIEDSGRMGGRDITLQEKAIFIEVNGAQSPEDTGREIQRQLYSSDLSDIVNGSATAVRY</sequence>
<dbReference type="PANTHER" id="PTHR37423:SF2">
    <property type="entry name" value="MEMBRANE-BOUND LYTIC MUREIN TRANSGLYCOSYLASE C"/>
    <property type="match status" value="1"/>
</dbReference>
<evidence type="ECO:0000256" key="1">
    <source>
        <dbReference type="SAM" id="Coils"/>
    </source>
</evidence>
<dbReference type="EMBL" id="MN062189">
    <property type="protein sequence ID" value="QEG09510.1"/>
    <property type="molecule type" value="Genomic_DNA"/>
</dbReference>
<reference evidence="4" key="1">
    <citation type="submission" date="2019-06" db="EMBL/GenBank/DDBJ databases">
        <title>Complete Genome Sequence of Serratia marcescens Myophage MyoSmar.</title>
        <authorList>
            <person name="Cooper S."/>
            <person name="Nguyen Q."/>
            <person name="Newkirk H."/>
            <person name="Liu M."/>
            <person name="Cahill J."/>
            <person name="Ramsey J."/>
        </authorList>
    </citation>
    <scope>NUCLEOTIDE SEQUENCE [LARGE SCALE GENOMIC DNA]</scope>
</reference>
<dbReference type="SUPFAM" id="SSF53955">
    <property type="entry name" value="Lysozyme-like"/>
    <property type="match status" value="1"/>
</dbReference>
<dbReference type="PANTHER" id="PTHR37423">
    <property type="entry name" value="SOLUBLE LYTIC MUREIN TRANSGLYCOSYLASE-RELATED"/>
    <property type="match status" value="1"/>
</dbReference>
<dbReference type="InterPro" id="IPR023346">
    <property type="entry name" value="Lysozyme-like_dom_sf"/>
</dbReference>
<accession>A0A5B9NBX9</accession>
<protein>
    <submittedName>
        <fullName evidence="3">Membrane-bound lytic murein transglycosylase</fullName>
    </submittedName>
</protein>
<evidence type="ECO:0000259" key="2">
    <source>
        <dbReference type="Pfam" id="PF01464"/>
    </source>
</evidence>
<evidence type="ECO:0000313" key="4">
    <source>
        <dbReference type="Proteomes" id="UP000322680"/>
    </source>
</evidence>
<keyword evidence="4" id="KW-1185">Reference proteome</keyword>
<proteinExistence type="predicted"/>
<evidence type="ECO:0000313" key="3">
    <source>
        <dbReference type="EMBL" id="QEG09510.1"/>
    </source>
</evidence>
<dbReference type="Gene3D" id="1.10.530.10">
    <property type="match status" value="1"/>
</dbReference>
<feature type="domain" description="Transglycosylase SLT" evidence="2">
    <location>
        <begin position="428"/>
        <end position="523"/>
    </location>
</feature>
<keyword evidence="1" id="KW-0175">Coiled coil</keyword>
<name>A0A5B9NBX9_9CAUD</name>
<dbReference type="Proteomes" id="UP000322680">
    <property type="component" value="Segment"/>
</dbReference>